<evidence type="ECO:0000313" key="2">
    <source>
        <dbReference type="EMBL" id="MCD7450105.1"/>
    </source>
</evidence>
<comment type="caution">
    <text evidence="2">The sequence shown here is derived from an EMBL/GenBank/DDBJ whole genome shotgun (WGS) entry which is preliminary data.</text>
</comment>
<name>A0ABS8RTK0_DATST</name>
<sequence length="181" mass="19726">MNNLEKSVDEETTKGEKEDSSTAVQATEPSDSGMAAASSSTDGVAAAALRSVIQRIGQASERCNADRTKARRESSSALDDIEWHFIGNLQSNKVKPLLTGVPNLAMVETVDDEKIANQLDCGGWEHWKKAIESFYPSIQVKDGCVELVKHVTSNCPNLEFCGLMTIGMPDYTSTPENFLRL</sequence>
<gene>
    <name evidence="2" type="ORF">HAX54_003523</name>
</gene>
<dbReference type="PANTHER" id="PTHR10146:SF15">
    <property type="entry name" value="PYRIDOXAL PHOSPHATE HOMEOSTASIS PROTEIN"/>
    <property type="match status" value="1"/>
</dbReference>
<proteinExistence type="predicted"/>
<feature type="compositionally biased region" description="Polar residues" evidence="1">
    <location>
        <begin position="21"/>
        <end position="30"/>
    </location>
</feature>
<dbReference type="PROSITE" id="PS01211">
    <property type="entry name" value="UPF0001"/>
    <property type="match status" value="1"/>
</dbReference>
<dbReference type="Proteomes" id="UP000823775">
    <property type="component" value="Unassembled WGS sequence"/>
</dbReference>
<dbReference type="SUPFAM" id="SSF51419">
    <property type="entry name" value="PLP-binding barrel"/>
    <property type="match status" value="1"/>
</dbReference>
<dbReference type="Gene3D" id="3.20.20.10">
    <property type="entry name" value="Alanine racemase"/>
    <property type="match status" value="1"/>
</dbReference>
<dbReference type="InterPro" id="IPR011078">
    <property type="entry name" value="PyrdxlP_homeostasis"/>
</dbReference>
<dbReference type="EMBL" id="JACEIK010000116">
    <property type="protein sequence ID" value="MCD7450105.1"/>
    <property type="molecule type" value="Genomic_DNA"/>
</dbReference>
<evidence type="ECO:0000313" key="3">
    <source>
        <dbReference type="Proteomes" id="UP000823775"/>
    </source>
</evidence>
<reference evidence="2 3" key="1">
    <citation type="journal article" date="2021" name="BMC Genomics">
        <title>Datura genome reveals duplications of psychoactive alkaloid biosynthetic genes and high mutation rate following tissue culture.</title>
        <authorList>
            <person name="Rajewski A."/>
            <person name="Carter-House D."/>
            <person name="Stajich J."/>
            <person name="Litt A."/>
        </authorList>
    </citation>
    <scope>NUCLEOTIDE SEQUENCE [LARGE SCALE GENOMIC DNA]</scope>
    <source>
        <strain evidence="2">AR-01</strain>
    </source>
</reference>
<protein>
    <submittedName>
        <fullName evidence="2">Uncharacterized protein</fullName>
    </submittedName>
</protein>
<keyword evidence="3" id="KW-1185">Reference proteome</keyword>
<feature type="region of interest" description="Disordered" evidence="1">
    <location>
        <begin position="1"/>
        <end position="41"/>
    </location>
</feature>
<dbReference type="InterPro" id="IPR029066">
    <property type="entry name" value="PLP-binding_barrel"/>
</dbReference>
<organism evidence="2 3">
    <name type="scientific">Datura stramonium</name>
    <name type="common">Jimsonweed</name>
    <name type="synonym">Common thornapple</name>
    <dbReference type="NCBI Taxonomy" id="4076"/>
    <lineage>
        <taxon>Eukaryota</taxon>
        <taxon>Viridiplantae</taxon>
        <taxon>Streptophyta</taxon>
        <taxon>Embryophyta</taxon>
        <taxon>Tracheophyta</taxon>
        <taxon>Spermatophyta</taxon>
        <taxon>Magnoliopsida</taxon>
        <taxon>eudicotyledons</taxon>
        <taxon>Gunneridae</taxon>
        <taxon>Pentapetalae</taxon>
        <taxon>asterids</taxon>
        <taxon>lamiids</taxon>
        <taxon>Solanales</taxon>
        <taxon>Solanaceae</taxon>
        <taxon>Solanoideae</taxon>
        <taxon>Datureae</taxon>
        <taxon>Datura</taxon>
    </lineage>
</organism>
<accession>A0ABS8RTK0</accession>
<evidence type="ECO:0000256" key="1">
    <source>
        <dbReference type="SAM" id="MobiDB-lite"/>
    </source>
</evidence>
<dbReference type="PANTHER" id="PTHR10146">
    <property type="entry name" value="PROLINE SYNTHETASE CO-TRANSCRIBED BACTERIAL HOMOLOG PROTEIN"/>
    <property type="match status" value="1"/>
</dbReference>
<feature type="compositionally biased region" description="Basic and acidic residues" evidence="1">
    <location>
        <begin position="1"/>
        <end position="20"/>
    </location>
</feature>